<keyword evidence="6 9" id="KW-0227">DNA damage</keyword>
<dbReference type="PANTHER" id="PTHR10815">
    <property type="entry name" value="METHYLATED-DNA--PROTEIN-CYSTEINE METHYLTRANSFERASE"/>
    <property type="match status" value="1"/>
</dbReference>
<organism evidence="12 13">
    <name type="scientific">Alteribacillus bidgolensis</name>
    <dbReference type="NCBI Taxonomy" id="930129"/>
    <lineage>
        <taxon>Bacteria</taxon>
        <taxon>Bacillati</taxon>
        <taxon>Bacillota</taxon>
        <taxon>Bacilli</taxon>
        <taxon>Bacillales</taxon>
        <taxon>Bacillaceae</taxon>
        <taxon>Alteribacillus</taxon>
    </lineage>
</organism>
<accession>A0A1G8MY47</accession>
<dbReference type="STRING" id="930129.SAMN05216352_11127"/>
<dbReference type="InterPro" id="IPR036388">
    <property type="entry name" value="WH-like_DNA-bd_sf"/>
</dbReference>
<dbReference type="GO" id="GO:0003908">
    <property type="term" value="F:methylated-DNA-[protein]-cysteine S-methyltransferase activity"/>
    <property type="evidence" value="ECO:0007669"/>
    <property type="project" value="UniProtKB-UniRule"/>
</dbReference>
<dbReference type="FunFam" id="1.10.10.10:FF:000214">
    <property type="entry name" value="Methylated-DNA--protein-cysteine methyltransferase"/>
    <property type="match status" value="1"/>
</dbReference>
<comment type="miscellaneous">
    <text evidence="9">This enzyme catalyzes only one turnover and therefore is not strictly catalytic. According to one definition, an enzyme is a biocatalyst that acts repeatedly and over many reaction cycles.</text>
</comment>
<comment type="catalytic activity">
    <reaction evidence="1 9">
        <text>a 4-O-methyl-thymidine in DNA + L-cysteinyl-[protein] = a thymidine in DNA + S-methyl-L-cysteinyl-[protein]</text>
        <dbReference type="Rhea" id="RHEA:53428"/>
        <dbReference type="Rhea" id="RHEA-COMP:10131"/>
        <dbReference type="Rhea" id="RHEA-COMP:10132"/>
        <dbReference type="Rhea" id="RHEA-COMP:13555"/>
        <dbReference type="Rhea" id="RHEA-COMP:13556"/>
        <dbReference type="ChEBI" id="CHEBI:29950"/>
        <dbReference type="ChEBI" id="CHEBI:82612"/>
        <dbReference type="ChEBI" id="CHEBI:137386"/>
        <dbReference type="ChEBI" id="CHEBI:137387"/>
        <dbReference type="EC" id="2.1.1.63"/>
    </reaction>
</comment>
<keyword evidence="5 9" id="KW-0808">Transferase</keyword>
<feature type="domain" description="Methylated-DNA-[protein]-cysteine S-methyltransferase DNA binding" evidence="10">
    <location>
        <begin position="91"/>
        <end position="170"/>
    </location>
</feature>
<name>A0A1G8MY47_9BACI</name>
<proteinExistence type="inferred from homology"/>
<dbReference type="PROSITE" id="PS00374">
    <property type="entry name" value="MGMT"/>
    <property type="match status" value="1"/>
</dbReference>
<dbReference type="Gene3D" id="1.10.10.10">
    <property type="entry name" value="Winged helix-like DNA-binding domain superfamily/Winged helix DNA-binding domain"/>
    <property type="match status" value="1"/>
</dbReference>
<comment type="similarity">
    <text evidence="2 9">Belongs to the MGMT family.</text>
</comment>
<dbReference type="AlphaFoldDB" id="A0A1G8MY47"/>
<dbReference type="Pfam" id="PF02870">
    <property type="entry name" value="Methyltransf_1N"/>
    <property type="match status" value="1"/>
</dbReference>
<evidence type="ECO:0000313" key="12">
    <source>
        <dbReference type="EMBL" id="SDI72882.1"/>
    </source>
</evidence>
<dbReference type="Gene3D" id="3.30.160.70">
    <property type="entry name" value="Methylated DNA-protein cysteine methyltransferase domain"/>
    <property type="match status" value="1"/>
</dbReference>
<evidence type="ECO:0000256" key="1">
    <source>
        <dbReference type="ARBA" id="ARBA00001286"/>
    </source>
</evidence>
<dbReference type="EC" id="2.1.1.63" evidence="9"/>
<comment type="subcellular location">
    <subcellularLocation>
        <location evidence="9">Cytoplasm</location>
    </subcellularLocation>
</comment>
<keyword evidence="7 9" id="KW-0234">DNA repair</keyword>
<dbReference type="HAMAP" id="MF_00772">
    <property type="entry name" value="OGT"/>
    <property type="match status" value="1"/>
</dbReference>
<feature type="active site" description="Nucleophile; methyl group acceptor" evidence="9">
    <location>
        <position position="142"/>
    </location>
</feature>
<dbReference type="InterPro" id="IPR023546">
    <property type="entry name" value="MGMT"/>
</dbReference>
<dbReference type="GO" id="GO:0006307">
    <property type="term" value="P:DNA alkylation repair"/>
    <property type="evidence" value="ECO:0007669"/>
    <property type="project" value="UniProtKB-UniRule"/>
</dbReference>
<evidence type="ECO:0000313" key="13">
    <source>
        <dbReference type="Proteomes" id="UP000199017"/>
    </source>
</evidence>
<dbReference type="GO" id="GO:0005737">
    <property type="term" value="C:cytoplasm"/>
    <property type="evidence" value="ECO:0007669"/>
    <property type="project" value="UniProtKB-SubCell"/>
</dbReference>
<evidence type="ECO:0000256" key="8">
    <source>
        <dbReference type="ARBA" id="ARBA00049348"/>
    </source>
</evidence>
<protein>
    <recommendedName>
        <fullName evidence="9">Methylated-DNA--protein-cysteine methyltransferase</fullName>
        <ecNumber evidence="9">2.1.1.63</ecNumber>
    </recommendedName>
    <alternativeName>
        <fullName evidence="9">6-O-methylguanine-DNA methyltransferase</fullName>
        <shortName evidence="9">MGMT</shortName>
    </alternativeName>
    <alternativeName>
        <fullName evidence="9">O-6-methylguanine-DNA-alkyltransferase</fullName>
    </alternativeName>
</protein>
<dbReference type="InterPro" id="IPR036217">
    <property type="entry name" value="MethylDNA_cys_MeTrfase_DNAb"/>
</dbReference>
<dbReference type="PANTHER" id="PTHR10815:SF5">
    <property type="entry name" value="METHYLATED-DNA--PROTEIN-CYSTEINE METHYLTRANSFERASE"/>
    <property type="match status" value="1"/>
</dbReference>
<comment type="catalytic activity">
    <reaction evidence="8 9">
        <text>a 6-O-methyl-2'-deoxyguanosine in DNA + L-cysteinyl-[protein] = S-methyl-L-cysteinyl-[protein] + a 2'-deoxyguanosine in DNA</text>
        <dbReference type="Rhea" id="RHEA:24000"/>
        <dbReference type="Rhea" id="RHEA-COMP:10131"/>
        <dbReference type="Rhea" id="RHEA-COMP:10132"/>
        <dbReference type="Rhea" id="RHEA-COMP:11367"/>
        <dbReference type="Rhea" id="RHEA-COMP:11368"/>
        <dbReference type="ChEBI" id="CHEBI:29950"/>
        <dbReference type="ChEBI" id="CHEBI:82612"/>
        <dbReference type="ChEBI" id="CHEBI:85445"/>
        <dbReference type="ChEBI" id="CHEBI:85448"/>
        <dbReference type="EC" id="2.1.1.63"/>
    </reaction>
</comment>
<dbReference type="NCBIfam" id="TIGR00589">
    <property type="entry name" value="ogt"/>
    <property type="match status" value="1"/>
</dbReference>
<dbReference type="InterPro" id="IPR008332">
    <property type="entry name" value="MethylG_MeTrfase_N"/>
</dbReference>
<dbReference type="CDD" id="cd06445">
    <property type="entry name" value="ATase"/>
    <property type="match status" value="1"/>
</dbReference>
<comment type="function">
    <text evidence="9">Involved in the cellular defense against the biological effects of O6-methylguanine (O6-MeG) and O4-methylthymine (O4-MeT) in DNA. Repairs the methylated nucleobase in DNA by stoichiometrically transferring the methyl group to a cysteine residue in the enzyme. This is a suicide reaction: the enzyme is irreversibly inactivated.</text>
</comment>
<evidence type="ECO:0000256" key="2">
    <source>
        <dbReference type="ARBA" id="ARBA00008711"/>
    </source>
</evidence>
<dbReference type="InterPro" id="IPR014048">
    <property type="entry name" value="MethylDNA_cys_MeTrfase_DNA-bd"/>
</dbReference>
<evidence type="ECO:0000256" key="6">
    <source>
        <dbReference type="ARBA" id="ARBA00022763"/>
    </source>
</evidence>
<dbReference type="GO" id="GO:0032259">
    <property type="term" value="P:methylation"/>
    <property type="evidence" value="ECO:0007669"/>
    <property type="project" value="UniProtKB-KW"/>
</dbReference>
<evidence type="ECO:0000256" key="3">
    <source>
        <dbReference type="ARBA" id="ARBA00022490"/>
    </source>
</evidence>
<dbReference type="Pfam" id="PF01035">
    <property type="entry name" value="DNA_binding_1"/>
    <property type="match status" value="1"/>
</dbReference>
<reference evidence="12 13" key="1">
    <citation type="submission" date="2016-10" db="EMBL/GenBank/DDBJ databases">
        <authorList>
            <person name="de Groot N.N."/>
        </authorList>
    </citation>
    <scope>NUCLEOTIDE SEQUENCE [LARGE SCALE GENOMIC DNA]</scope>
    <source>
        <strain evidence="13">P4B,CCM 7963,CECT 7998,DSM 25260,IBRC-M 10614,KCTC 13821</strain>
    </source>
</reference>
<dbReference type="InterPro" id="IPR001497">
    <property type="entry name" value="MethylDNA_cys_MeTrfase_AS"/>
</dbReference>
<gene>
    <name evidence="12" type="ORF">SAMN05216352_11127</name>
</gene>
<keyword evidence="4 9" id="KW-0489">Methyltransferase</keyword>
<evidence type="ECO:0000256" key="4">
    <source>
        <dbReference type="ARBA" id="ARBA00022603"/>
    </source>
</evidence>
<dbReference type="Proteomes" id="UP000199017">
    <property type="component" value="Unassembled WGS sequence"/>
</dbReference>
<sequence length="177" mass="19563">MPGGKFIYYANYSSAIGPLTLAATDNGICSLQFGETKNMLPIINAWIRKQNICGKLIEDKAALNEAMVQLEEYFTHKRKIFDLHLDLYGTPFQKLVWEALQHIPYGETRSYKQIAADIGAPKAVRAIGSANNKNPLPIFLPCHRVIGSNGNMVGYGGGLDKKMYLLQVEGALEKISS</sequence>
<keyword evidence="13" id="KW-1185">Reference proteome</keyword>
<evidence type="ECO:0000256" key="9">
    <source>
        <dbReference type="HAMAP-Rule" id="MF_00772"/>
    </source>
</evidence>
<dbReference type="SUPFAM" id="SSF53155">
    <property type="entry name" value="Methylated DNA-protein cysteine methyltransferase domain"/>
    <property type="match status" value="1"/>
</dbReference>
<dbReference type="OrthoDB" id="9802228at2"/>
<feature type="domain" description="Methylguanine DNA methyltransferase ribonuclease-like" evidence="11">
    <location>
        <begin position="7"/>
        <end position="87"/>
    </location>
</feature>
<keyword evidence="3 9" id="KW-0963">Cytoplasm</keyword>
<evidence type="ECO:0000259" key="10">
    <source>
        <dbReference type="Pfam" id="PF01035"/>
    </source>
</evidence>
<dbReference type="EMBL" id="FNDU01000011">
    <property type="protein sequence ID" value="SDI72882.1"/>
    <property type="molecule type" value="Genomic_DNA"/>
</dbReference>
<dbReference type="SUPFAM" id="SSF46767">
    <property type="entry name" value="Methylated DNA-protein cysteine methyltransferase, C-terminal domain"/>
    <property type="match status" value="1"/>
</dbReference>
<dbReference type="InterPro" id="IPR036631">
    <property type="entry name" value="MGMT_N_sf"/>
</dbReference>
<evidence type="ECO:0000256" key="5">
    <source>
        <dbReference type="ARBA" id="ARBA00022679"/>
    </source>
</evidence>
<evidence type="ECO:0000256" key="7">
    <source>
        <dbReference type="ARBA" id="ARBA00023204"/>
    </source>
</evidence>
<evidence type="ECO:0000259" key="11">
    <source>
        <dbReference type="Pfam" id="PF02870"/>
    </source>
</evidence>
<dbReference type="RefSeq" id="WP_091586997.1">
    <property type="nucleotide sequence ID" value="NZ_FNDU01000011.1"/>
</dbReference>